<dbReference type="InterPro" id="IPR000806">
    <property type="entry name" value="RabGDI"/>
</dbReference>
<dbReference type="GO" id="GO:0016192">
    <property type="term" value="P:vesicle-mediated transport"/>
    <property type="evidence" value="ECO:0007669"/>
    <property type="project" value="TreeGrafter"/>
</dbReference>
<dbReference type="Gene3D" id="3.50.50.60">
    <property type="entry name" value="FAD/NAD(P)-binding domain"/>
    <property type="match status" value="1"/>
</dbReference>
<dbReference type="GO" id="GO:0007264">
    <property type="term" value="P:small GTPase-mediated signal transduction"/>
    <property type="evidence" value="ECO:0007669"/>
    <property type="project" value="InterPro"/>
</dbReference>
<dbReference type="EMBL" id="JANTQA010000057">
    <property type="protein sequence ID" value="KAJ3429788.1"/>
    <property type="molecule type" value="Genomic_DNA"/>
</dbReference>
<dbReference type="PRINTS" id="PR00892">
    <property type="entry name" value="RABGDI"/>
</dbReference>
<dbReference type="InterPro" id="IPR018203">
    <property type="entry name" value="GDP_dissociation_inhibitor"/>
</dbReference>
<sequence length="447" mass="51131">MDEVYDVIVLGTGLKECILSGIMSVERKKVLHMDKNDYYGGKSASLNIDQMFEHFKKEGEGSKLYGHNRDWNVDLIPKFIMSAGKLVKALVKTDVTKYLEFKSVVGSYVYKKNKVHKVPSNGQEALKSKLMGMMEKRRFKNFLQYVQNLYFKEKKALKKGYDLDKMTMKELFKKFSLDNNTIDFIGHAMALHREDSYLERPARETVDKINLYINSVSKYGNTPYIYPMYGLGELPQAFARLSAVYGGTYMLHKPIEKVHYDNEGRVMGVESEGETAKCKMVIASPEYFPEKVKVAGQVVRCICFLDHPIPNCNENESIQLIIPQSEVNRQHDIYVCSISHAHNVSKEGIWIAIVSTTVETENPKEEIKPALALLGDIKEQFYSVDDILVPTNNPLEDGVFITTGYDATSHFETTMEDVMNVYKSLTGEELQFKKKETEKKDEKTEKN</sequence>
<reference evidence="3" key="2">
    <citation type="submission" date="2022-08" db="EMBL/GenBank/DDBJ databases">
        <title>Novel sulphate-reducing endosymbionts in the free-living metamonad Anaeramoeba.</title>
        <authorList>
            <person name="Jerlstrom-Hultqvist J."/>
            <person name="Cepicka I."/>
            <person name="Gallot-Lavallee L."/>
            <person name="Salas-Leiva D."/>
            <person name="Curtis B.A."/>
            <person name="Zahonova K."/>
            <person name="Pipaliya S."/>
            <person name="Dacks J."/>
            <person name="Roger A.J."/>
        </authorList>
    </citation>
    <scope>NUCLEOTIDE SEQUENCE</scope>
    <source>
        <strain evidence="3">Busselton2</strain>
    </source>
</reference>
<comment type="caution">
    <text evidence="3">The sequence shown here is derived from an EMBL/GenBank/DDBJ whole genome shotgun (WGS) entry which is preliminary data.</text>
</comment>
<accession>A0AAV7YJ38</accession>
<name>A0AAV7YJ38_9EUKA</name>
<keyword evidence="6" id="KW-1185">Reference proteome</keyword>
<comment type="similarity">
    <text evidence="1 2">Belongs to the Rab GDI family.</text>
</comment>
<dbReference type="InterPro" id="IPR036188">
    <property type="entry name" value="FAD/NAD-bd_sf"/>
</dbReference>
<dbReference type="Gene3D" id="1.10.405.10">
    <property type="entry name" value="Guanine Nucleotide Dissociation Inhibitor, domain 1"/>
    <property type="match status" value="1"/>
</dbReference>
<protein>
    <recommendedName>
        <fullName evidence="2">Rab GDP dissociation inhibitor</fullName>
    </recommendedName>
</protein>
<dbReference type="Proteomes" id="UP001150062">
    <property type="component" value="Unassembled WGS sequence"/>
</dbReference>
<dbReference type="AlphaFoldDB" id="A0AAV7YJ38"/>
<dbReference type="PRINTS" id="PR00891">
    <property type="entry name" value="RABGDIREP"/>
</dbReference>
<dbReference type="PANTHER" id="PTHR11787">
    <property type="entry name" value="RAB GDP-DISSOCIATION INHIBITOR"/>
    <property type="match status" value="1"/>
</dbReference>
<evidence type="ECO:0000256" key="1">
    <source>
        <dbReference type="ARBA" id="ARBA00005593"/>
    </source>
</evidence>
<dbReference type="Gene3D" id="3.30.519.10">
    <property type="entry name" value="Guanine Nucleotide Dissociation Inhibitor, domain 2"/>
    <property type="match status" value="1"/>
</dbReference>
<gene>
    <name evidence="3" type="ORF">M0812_25148</name>
    <name evidence="4" type="ORF">M0813_20191</name>
</gene>
<dbReference type="PANTHER" id="PTHR11787:SF8">
    <property type="entry name" value="RAB GDP DISSOCIATION INHIBITOR"/>
    <property type="match status" value="1"/>
</dbReference>
<dbReference type="FunFam" id="1.10.405.10:FF:000001">
    <property type="entry name" value="Rab GDP dissociation inhibitor"/>
    <property type="match status" value="1"/>
</dbReference>
<evidence type="ECO:0000256" key="2">
    <source>
        <dbReference type="RuleBase" id="RU363124"/>
    </source>
</evidence>
<dbReference type="GO" id="GO:0015031">
    <property type="term" value="P:protein transport"/>
    <property type="evidence" value="ECO:0007669"/>
    <property type="project" value="InterPro"/>
</dbReference>
<evidence type="ECO:0000313" key="6">
    <source>
        <dbReference type="Proteomes" id="UP001150062"/>
    </source>
</evidence>
<evidence type="ECO:0000313" key="3">
    <source>
        <dbReference type="EMBL" id="KAJ3429788.1"/>
    </source>
</evidence>
<dbReference type="EMBL" id="JAOAOG010000143">
    <property type="protein sequence ID" value="KAJ6245771.1"/>
    <property type="molecule type" value="Genomic_DNA"/>
</dbReference>
<dbReference type="GO" id="GO:0005093">
    <property type="term" value="F:Rab GDP-dissociation inhibitor activity"/>
    <property type="evidence" value="ECO:0007669"/>
    <property type="project" value="InterPro"/>
</dbReference>
<reference evidence="4" key="1">
    <citation type="submission" date="2022-08" db="EMBL/GenBank/DDBJ databases">
        <title>Novel sulfate-reducing endosymbionts in the free-living metamonad Anaeramoeba.</title>
        <authorList>
            <person name="Jerlstrom-Hultqvist J."/>
            <person name="Cepicka I."/>
            <person name="Gallot-Lavallee L."/>
            <person name="Salas-Leiva D."/>
            <person name="Curtis B.A."/>
            <person name="Zahonova K."/>
            <person name="Pipaliya S."/>
            <person name="Dacks J."/>
            <person name="Roger A.J."/>
        </authorList>
    </citation>
    <scope>NUCLEOTIDE SEQUENCE</scope>
    <source>
        <strain evidence="4">Schooner1</strain>
    </source>
</reference>
<dbReference type="Pfam" id="PF00996">
    <property type="entry name" value="GDI"/>
    <property type="match status" value="1"/>
</dbReference>
<organism evidence="3 5">
    <name type="scientific">Anaeramoeba flamelloides</name>
    <dbReference type="NCBI Taxonomy" id="1746091"/>
    <lineage>
        <taxon>Eukaryota</taxon>
        <taxon>Metamonada</taxon>
        <taxon>Anaeramoebidae</taxon>
        <taxon>Anaeramoeba</taxon>
    </lineage>
</organism>
<dbReference type="SUPFAM" id="SSF51905">
    <property type="entry name" value="FAD/NAD(P)-binding domain"/>
    <property type="match status" value="2"/>
</dbReference>
<proteinExistence type="inferred from homology"/>
<evidence type="ECO:0000313" key="5">
    <source>
        <dbReference type="Proteomes" id="UP001146793"/>
    </source>
</evidence>
<dbReference type="Proteomes" id="UP001146793">
    <property type="component" value="Unassembled WGS sequence"/>
</dbReference>
<evidence type="ECO:0000313" key="4">
    <source>
        <dbReference type="EMBL" id="KAJ6245771.1"/>
    </source>
</evidence>
<dbReference type="GO" id="GO:0005737">
    <property type="term" value="C:cytoplasm"/>
    <property type="evidence" value="ECO:0007669"/>
    <property type="project" value="TreeGrafter"/>
</dbReference>